<keyword evidence="2 6" id="KW-0805">Transcription regulation</keyword>
<dbReference type="NCBIfam" id="NF009199">
    <property type="entry name" value="PRK12547.1"/>
    <property type="match status" value="1"/>
</dbReference>
<dbReference type="Proteomes" id="UP000321085">
    <property type="component" value="Unassembled WGS sequence"/>
</dbReference>
<dbReference type="Gene3D" id="1.10.1740.10">
    <property type="match status" value="1"/>
</dbReference>
<dbReference type="InterPro" id="IPR013324">
    <property type="entry name" value="RNA_pol_sigma_r3/r4-like"/>
</dbReference>
<evidence type="ECO:0000259" key="8">
    <source>
        <dbReference type="Pfam" id="PF08281"/>
    </source>
</evidence>
<name>A0A512C4I5_9HYPH</name>
<reference evidence="9 10" key="1">
    <citation type="submission" date="2019-07" db="EMBL/GenBank/DDBJ databases">
        <title>Whole genome shotgun sequence of Microvirga aerophila NBRC 106136.</title>
        <authorList>
            <person name="Hosoyama A."/>
            <person name="Uohara A."/>
            <person name="Ohji S."/>
            <person name="Ichikawa N."/>
        </authorList>
    </citation>
    <scope>NUCLEOTIDE SEQUENCE [LARGE SCALE GENOMIC DNA]</scope>
    <source>
        <strain evidence="9 10">NBRC 106136</strain>
    </source>
</reference>
<dbReference type="GO" id="GO:0003677">
    <property type="term" value="F:DNA binding"/>
    <property type="evidence" value="ECO:0007669"/>
    <property type="project" value="UniProtKB-KW"/>
</dbReference>
<feature type="domain" description="RNA polymerase sigma factor 70 region 4 type 2" evidence="8">
    <location>
        <begin position="106"/>
        <end position="152"/>
    </location>
</feature>
<dbReference type="PANTHER" id="PTHR43133:SF25">
    <property type="entry name" value="RNA POLYMERASE SIGMA FACTOR RFAY-RELATED"/>
    <property type="match status" value="1"/>
</dbReference>
<evidence type="ECO:0000256" key="1">
    <source>
        <dbReference type="ARBA" id="ARBA00010641"/>
    </source>
</evidence>
<dbReference type="PROSITE" id="PS01063">
    <property type="entry name" value="SIGMA70_ECF"/>
    <property type="match status" value="1"/>
</dbReference>
<dbReference type="Pfam" id="PF08281">
    <property type="entry name" value="Sigma70_r4_2"/>
    <property type="match status" value="1"/>
</dbReference>
<dbReference type="EMBL" id="BJYU01000332">
    <property type="protein sequence ID" value="GEO19132.1"/>
    <property type="molecule type" value="Genomic_DNA"/>
</dbReference>
<protein>
    <recommendedName>
        <fullName evidence="6">RNA polymerase sigma factor</fullName>
    </recommendedName>
</protein>
<dbReference type="Gene3D" id="1.10.10.10">
    <property type="entry name" value="Winged helix-like DNA-binding domain superfamily/Winged helix DNA-binding domain"/>
    <property type="match status" value="1"/>
</dbReference>
<dbReference type="InterPro" id="IPR014284">
    <property type="entry name" value="RNA_pol_sigma-70_dom"/>
</dbReference>
<proteinExistence type="inferred from homology"/>
<dbReference type="RefSeq" id="WP_174800031.1">
    <property type="nucleotide sequence ID" value="NZ_BJYU01000332.1"/>
</dbReference>
<sequence length="180" mass="20320">MAVEEPLRAELLAAVPHLRAFAIALTNNPDRADDLVQDTLVRAWANIDRFERGTNLNAWLFTILRNLFHSEYRKRKREVEDADGSFAARLKTQPDQQAHLDYEDCRRALKRLPVEQREALLLVAAQGMSYEEAAVVCRVAVGTIKSRVHRARFRLTRLLSLESEAEIGPESVMKAALAAG</sequence>
<organism evidence="9 10">
    <name type="scientific">Microvirga aerophila</name>
    <dbReference type="NCBI Taxonomy" id="670291"/>
    <lineage>
        <taxon>Bacteria</taxon>
        <taxon>Pseudomonadati</taxon>
        <taxon>Pseudomonadota</taxon>
        <taxon>Alphaproteobacteria</taxon>
        <taxon>Hyphomicrobiales</taxon>
        <taxon>Methylobacteriaceae</taxon>
        <taxon>Microvirga</taxon>
    </lineage>
</organism>
<dbReference type="InterPro" id="IPR000838">
    <property type="entry name" value="RNA_pol_sigma70_ECF_CS"/>
</dbReference>
<dbReference type="AlphaFoldDB" id="A0A512C4I5"/>
<comment type="similarity">
    <text evidence="1 6">Belongs to the sigma-70 factor family. ECF subfamily.</text>
</comment>
<evidence type="ECO:0000256" key="4">
    <source>
        <dbReference type="ARBA" id="ARBA00023125"/>
    </source>
</evidence>
<keyword evidence="3 6" id="KW-0731">Sigma factor</keyword>
<dbReference type="Pfam" id="PF04542">
    <property type="entry name" value="Sigma70_r2"/>
    <property type="match status" value="1"/>
</dbReference>
<evidence type="ECO:0000256" key="5">
    <source>
        <dbReference type="ARBA" id="ARBA00023163"/>
    </source>
</evidence>
<evidence type="ECO:0000256" key="3">
    <source>
        <dbReference type="ARBA" id="ARBA00023082"/>
    </source>
</evidence>
<dbReference type="InterPro" id="IPR039425">
    <property type="entry name" value="RNA_pol_sigma-70-like"/>
</dbReference>
<dbReference type="PANTHER" id="PTHR43133">
    <property type="entry name" value="RNA POLYMERASE ECF-TYPE SIGMA FACTO"/>
    <property type="match status" value="1"/>
</dbReference>
<dbReference type="InterPro" id="IPR036388">
    <property type="entry name" value="WH-like_DNA-bd_sf"/>
</dbReference>
<dbReference type="InterPro" id="IPR007627">
    <property type="entry name" value="RNA_pol_sigma70_r2"/>
</dbReference>
<dbReference type="SUPFAM" id="SSF88946">
    <property type="entry name" value="Sigma2 domain of RNA polymerase sigma factors"/>
    <property type="match status" value="1"/>
</dbReference>
<dbReference type="NCBIfam" id="TIGR02937">
    <property type="entry name" value="sigma70-ECF"/>
    <property type="match status" value="1"/>
</dbReference>
<keyword evidence="10" id="KW-1185">Reference proteome</keyword>
<dbReference type="InterPro" id="IPR013325">
    <property type="entry name" value="RNA_pol_sigma_r2"/>
</dbReference>
<keyword evidence="4 6" id="KW-0238">DNA-binding</keyword>
<evidence type="ECO:0000259" key="7">
    <source>
        <dbReference type="Pfam" id="PF04542"/>
    </source>
</evidence>
<dbReference type="InterPro" id="IPR013249">
    <property type="entry name" value="RNA_pol_sigma70_r4_t2"/>
</dbReference>
<gene>
    <name evidence="9" type="ORF">MAE02_68280</name>
</gene>
<dbReference type="GO" id="GO:0006352">
    <property type="term" value="P:DNA-templated transcription initiation"/>
    <property type="evidence" value="ECO:0007669"/>
    <property type="project" value="InterPro"/>
</dbReference>
<dbReference type="CDD" id="cd06171">
    <property type="entry name" value="Sigma70_r4"/>
    <property type="match status" value="1"/>
</dbReference>
<keyword evidence="5 6" id="KW-0804">Transcription</keyword>
<dbReference type="SUPFAM" id="SSF88659">
    <property type="entry name" value="Sigma3 and sigma4 domains of RNA polymerase sigma factors"/>
    <property type="match status" value="1"/>
</dbReference>
<comment type="caution">
    <text evidence="9">The sequence shown here is derived from an EMBL/GenBank/DDBJ whole genome shotgun (WGS) entry which is preliminary data.</text>
</comment>
<evidence type="ECO:0000256" key="6">
    <source>
        <dbReference type="RuleBase" id="RU000716"/>
    </source>
</evidence>
<dbReference type="GO" id="GO:0016987">
    <property type="term" value="F:sigma factor activity"/>
    <property type="evidence" value="ECO:0007669"/>
    <property type="project" value="UniProtKB-KW"/>
</dbReference>
<accession>A0A512C4I5</accession>
<feature type="domain" description="RNA polymerase sigma-70 region 2" evidence="7">
    <location>
        <begin position="15"/>
        <end position="77"/>
    </location>
</feature>
<evidence type="ECO:0000256" key="2">
    <source>
        <dbReference type="ARBA" id="ARBA00023015"/>
    </source>
</evidence>
<evidence type="ECO:0000313" key="9">
    <source>
        <dbReference type="EMBL" id="GEO19132.1"/>
    </source>
</evidence>
<evidence type="ECO:0000313" key="10">
    <source>
        <dbReference type="Proteomes" id="UP000321085"/>
    </source>
</evidence>